<sequence length="809" mass="89216">MILSKSHLKLSKTNSYDGWIWACVSMWAFDRFARLLRVIILNARAFSSDPANHHLARAKFVKGTDIIQLTVYPSAEDVGYFPGAHFFVFLTGSWRFWECHPFTAADWRPSEPTLTGMPQRTPSGARSLSESLMDSLNGSLSKEIGVRRGTPRGRAVVGRSGSGRSTSGRSGGGGGVNRSSSGRSGVMRSGSGRSSSGRSGVMRSGSGRSGRSGMARSGSGRSKNSRSERDRSRGGSRDRTRLRGGELDLDGLPGSDLGLRGGGLDIEDAEAILGLRGGDLHRQKSRNIYIVKQNGNQGSIFVVSDTGKGRPIFDASGAGGIERIGTPRGGLERSKSETTRKELAKAKIAKAQEVARAKEAAAKAKEAIRIYELTKAKELAKARAELAKFRQAATPPVENPDSEKRPASSSEGGSKSEEPPKEPPLNKEKEPVRAVKAAAPRPESSKRKPKRTHSKTETKEERAAAREKRAEKRRKRVAEKDEEPEVELETDTEDINAGAVEKYVPDLRGINEGEDDDDPDQEKLALELALGNDLDDDEDEDEGMSIEKELEMLKQRQREEAEARRRAIELEEEQGDLSQILVATRMGSVNRPPGHPRGPPRPKLTFLIKPRKGMTATLAGMIRENDEAQRRRGITRIKELEIKCLIEGAYGINRPMHLFETAVVIAGGVGVTTILPYLADFVDRSRGVGPDNRTLTRRFVFVWTAREEELVENVVVKRFPKGVLNREDVSLQLYVTRKKAEGEKKLPGVRYRRPNIPEILAAEKRRLVGRMAVLSCGPSVLVDITRNAVVECLTQERKHVQYFEESYGW</sequence>
<dbReference type="PANTHER" id="PTHR32361:SF9">
    <property type="entry name" value="FERRIC REDUCTASE TRANSMEMBRANE COMPONENT 3-RELATED"/>
    <property type="match status" value="1"/>
</dbReference>
<feature type="compositionally biased region" description="Basic and acidic residues" evidence="4">
    <location>
        <begin position="414"/>
        <end position="433"/>
    </location>
</feature>
<dbReference type="AlphaFoldDB" id="A0A317SDS0"/>
<feature type="coiled-coil region" evidence="3">
    <location>
        <begin position="341"/>
        <end position="374"/>
    </location>
</feature>
<dbReference type="InterPro" id="IPR013121">
    <property type="entry name" value="Fe_red_NAD-bd_6"/>
</dbReference>
<keyword evidence="1" id="KW-0813">Transport</keyword>
<evidence type="ECO:0000259" key="5">
    <source>
        <dbReference type="Pfam" id="PF08030"/>
    </source>
</evidence>
<dbReference type="GO" id="GO:0006879">
    <property type="term" value="P:intracellular iron ion homeostasis"/>
    <property type="evidence" value="ECO:0007669"/>
    <property type="project" value="TreeGrafter"/>
</dbReference>
<comment type="caution">
    <text evidence="6">The sequence shown here is derived from an EMBL/GenBank/DDBJ whole genome shotgun (WGS) entry which is preliminary data.</text>
</comment>
<dbReference type="OrthoDB" id="167398at2759"/>
<dbReference type="CDD" id="cd06186">
    <property type="entry name" value="NOX_Duox_like_FAD_NADP"/>
    <property type="match status" value="1"/>
</dbReference>
<dbReference type="EMBL" id="PYWC01000102">
    <property type="protein sequence ID" value="PWW72554.1"/>
    <property type="molecule type" value="Genomic_DNA"/>
</dbReference>
<dbReference type="InterPro" id="IPR051410">
    <property type="entry name" value="Ferric/Cupric_Reductase"/>
</dbReference>
<dbReference type="GO" id="GO:0006826">
    <property type="term" value="P:iron ion transport"/>
    <property type="evidence" value="ECO:0007669"/>
    <property type="project" value="TreeGrafter"/>
</dbReference>
<organism evidence="6 7">
    <name type="scientific">Tuber magnatum</name>
    <name type="common">white Piedmont truffle</name>
    <dbReference type="NCBI Taxonomy" id="42249"/>
    <lineage>
        <taxon>Eukaryota</taxon>
        <taxon>Fungi</taxon>
        <taxon>Dikarya</taxon>
        <taxon>Ascomycota</taxon>
        <taxon>Pezizomycotina</taxon>
        <taxon>Pezizomycetes</taxon>
        <taxon>Pezizales</taxon>
        <taxon>Tuberaceae</taxon>
        <taxon>Tuber</taxon>
    </lineage>
</organism>
<feature type="region of interest" description="Disordered" evidence="4">
    <location>
        <begin position="390"/>
        <end position="524"/>
    </location>
</feature>
<dbReference type="Proteomes" id="UP000246991">
    <property type="component" value="Unassembled WGS sequence"/>
</dbReference>
<reference evidence="6 7" key="1">
    <citation type="submission" date="2018-03" db="EMBL/GenBank/DDBJ databases">
        <title>Genomes of Pezizomycetes fungi and the evolution of truffles.</title>
        <authorList>
            <person name="Murat C."/>
            <person name="Payen T."/>
            <person name="Noel B."/>
            <person name="Kuo A."/>
            <person name="Martin F.M."/>
        </authorList>
    </citation>
    <scope>NUCLEOTIDE SEQUENCE [LARGE SCALE GENOMIC DNA]</scope>
    <source>
        <strain evidence="6">091103-1</strain>
    </source>
</reference>
<dbReference type="InterPro" id="IPR039261">
    <property type="entry name" value="FNR_nucleotide-bd"/>
</dbReference>
<dbReference type="PANTHER" id="PTHR32361">
    <property type="entry name" value="FERRIC/CUPRIC REDUCTASE TRANSMEMBRANE COMPONENT"/>
    <property type="match status" value="1"/>
</dbReference>
<dbReference type="STRING" id="42249.A0A317SDS0"/>
<evidence type="ECO:0000313" key="7">
    <source>
        <dbReference type="Proteomes" id="UP000246991"/>
    </source>
</evidence>
<dbReference type="Pfam" id="PF08030">
    <property type="entry name" value="NAD_binding_6"/>
    <property type="match status" value="1"/>
</dbReference>
<keyword evidence="3" id="KW-0175">Coiled coil</keyword>
<name>A0A317SDS0_9PEZI</name>
<keyword evidence="7" id="KW-1185">Reference proteome</keyword>
<dbReference type="SUPFAM" id="SSF52343">
    <property type="entry name" value="Ferredoxin reductase-like, C-terminal NADP-linked domain"/>
    <property type="match status" value="1"/>
</dbReference>
<proteinExistence type="predicted"/>
<feature type="coiled-coil region" evidence="3">
    <location>
        <begin position="546"/>
        <end position="574"/>
    </location>
</feature>
<feature type="compositionally biased region" description="Acidic residues" evidence="4">
    <location>
        <begin position="480"/>
        <end position="494"/>
    </location>
</feature>
<feature type="domain" description="Ferric reductase NAD binding" evidence="5">
    <location>
        <begin position="660"/>
        <end position="744"/>
    </location>
</feature>
<feature type="compositionally biased region" description="Basic and acidic residues" evidence="4">
    <location>
        <begin position="454"/>
        <end position="470"/>
    </location>
</feature>
<evidence type="ECO:0000256" key="2">
    <source>
        <dbReference type="ARBA" id="ARBA00023002"/>
    </source>
</evidence>
<feature type="compositionally biased region" description="Low complexity" evidence="4">
    <location>
        <begin position="152"/>
        <end position="168"/>
    </location>
</feature>
<feature type="region of interest" description="Disordered" evidence="4">
    <location>
        <begin position="313"/>
        <end position="337"/>
    </location>
</feature>
<protein>
    <recommendedName>
        <fullName evidence="5">Ferric reductase NAD binding domain-containing protein</fullName>
    </recommendedName>
</protein>
<evidence type="ECO:0000256" key="1">
    <source>
        <dbReference type="ARBA" id="ARBA00022448"/>
    </source>
</evidence>
<keyword evidence="2" id="KW-0560">Oxidoreductase</keyword>
<feature type="compositionally biased region" description="Low complexity" evidence="4">
    <location>
        <begin position="177"/>
        <end position="222"/>
    </location>
</feature>
<evidence type="ECO:0000313" key="6">
    <source>
        <dbReference type="EMBL" id="PWW72554.1"/>
    </source>
</evidence>
<feature type="compositionally biased region" description="Polar residues" evidence="4">
    <location>
        <begin position="112"/>
        <end position="140"/>
    </location>
</feature>
<dbReference type="GO" id="GO:0015677">
    <property type="term" value="P:copper ion import"/>
    <property type="evidence" value="ECO:0007669"/>
    <property type="project" value="TreeGrafter"/>
</dbReference>
<feature type="region of interest" description="Disordered" evidence="4">
    <location>
        <begin position="108"/>
        <end position="254"/>
    </location>
</feature>
<dbReference type="GO" id="GO:0000293">
    <property type="term" value="F:ferric-chelate reductase activity"/>
    <property type="evidence" value="ECO:0007669"/>
    <property type="project" value="TreeGrafter"/>
</dbReference>
<evidence type="ECO:0000256" key="4">
    <source>
        <dbReference type="SAM" id="MobiDB-lite"/>
    </source>
</evidence>
<dbReference type="Gene3D" id="3.40.50.80">
    <property type="entry name" value="Nucleotide-binding domain of ferredoxin-NADP reductase (FNR) module"/>
    <property type="match status" value="1"/>
</dbReference>
<evidence type="ECO:0000256" key="3">
    <source>
        <dbReference type="SAM" id="Coils"/>
    </source>
</evidence>
<dbReference type="GO" id="GO:0005886">
    <property type="term" value="C:plasma membrane"/>
    <property type="evidence" value="ECO:0007669"/>
    <property type="project" value="TreeGrafter"/>
</dbReference>
<accession>A0A317SDS0</accession>
<feature type="compositionally biased region" description="Basic and acidic residues" evidence="4">
    <location>
        <begin position="225"/>
        <end position="246"/>
    </location>
</feature>
<gene>
    <name evidence="6" type="ORF">C7212DRAFT_286213</name>
</gene>